<proteinExistence type="predicted"/>
<evidence type="ECO:0000313" key="3">
    <source>
        <dbReference type="Proteomes" id="UP000007966"/>
    </source>
</evidence>
<dbReference type="AlphaFoldDB" id="Q6D8L9"/>
<dbReference type="STRING" id="218491.ECA0953"/>
<gene>
    <name evidence="2" type="ordered locus">ECA0953</name>
</gene>
<evidence type="ECO:0000313" key="2">
    <source>
        <dbReference type="EMBL" id="CAG73865.1"/>
    </source>
</evidence>
<name>Q6D8L9_PECAS</name>
<sequence>MSGVNDSFSYVFLIGILMNTVIKNMLLKTVLTLYLKSVNWLATAVKFQIAVIVKITSTFFNKYFCDKGHEVFLYG</sequence>
<dbReference type="KEGG" id="eca:ECA0953"/>
<dbReference type="HOGENOM" id="CLU_2667807_0_0_6"/>
<dbReference type="EMBL" id="BX950851">
    <property type="protein sequence ID" value="CAG73865.1"/>
    <property type="molecule type" value="Genomic_DNA"/>
</dbReference>
<dbReference type="Proteomes" id="UP000007966">
    <property type="component" value="Chromosome"/>
</dbReference>
<organism evidence="2 3">
    <name type="scientific">Pectobacterium atrosepticum (strain SCRI 1043 / ATCC BAA-672)</name>
    <name type="common">Erwinia carotovora subsp. atroseptica</name>
    <dbReference type="NCBI Taxonomy" id="218491"/>
    <lineage>
        <taxon>Bacteria</taxon>
        <taxon>Pseudomonadati</taxon>
        <taxon>Pseudomonadota</taxon>
        <taxon>Gammaproteobacteria</taxon>
        <taxon>Enterobacterales</taxon>
        <taxon>Pectobacteriaceae</taxon>
        <taxon>Pectobacterium</taxon>
    </lineage>
</organism>
<keyword evidence="1" id="KW-0472">Membrane</keyword>
<evidence type="ECO:0000256" key="1">
    <source>
        <dbReference type="SAM" id="Phobius"/>
    </source>
</evidence>
<accession>Q6D8L9</accession>
<reference evidence="2" key="1">
    <citation type="submission" date="2004-02" db="EMBL/GenBank/DDBJ databases">
        <title>The genome sequence of the enterobacterial phytopathogen Erwinia carotovora subsp. atroseptica SCRI1043 and functional genomic identification of novel virulence factors.</title>
        <authorList>
            <person name="Bell K.S."/>
            <person name="Sebaihia M."/>
            <person name="Pritchard L."/>
            <person name="Holden M."/>
            <person name="Hyman L.J."/>
            <person name="Holeva M.C."/>
            <person name="Thomson N.R."/>
            <person name="Bentley S.D."/>
            <person name="Churcher C."/>
            <person name="Mungall K."/>
            <person name="Atkin R."/>
            <person name="Bason N."/>
            <person name="Brooks K."/>
            <person name="Chillingworth T."/>
            <person name="Clark K."/>
            <person name="Doggett J."/>
            <person name="Fraser A."/>
            <person name="Hance Z."/>
            <person name="Hauser H."/>
            <person name="Jagels K."/>
            <person name="Moule S."/>
            <person name="Norbertczak H."/>
            <person name="Ormond D."/>
            <person name="Price C."/>
            <person name="Quail M.A."/>
            <person name="Sanders M."/>
            <person name="Walker D."/>
            <person name="Whitehead S."/>
            <person name="Salmond G.P.C."/>
            <person name="Birch P.R.J."/>
            <person name="Barrell B.G."/>
            <person name="Parkhill J."/>
            <person name="Toth I.K."/>
        </authorList>
    </citation>
    <scope>NUCLEOTIDE SEQUENCE</scope>
    <source>
        <strain evidence="2">SCRI1043</strain>
    </source>
</reference>
<keyword evidence="3" id="KW-1185">Reference proteome</keyword>
<protein>
    <submittedName>
        <fullName evidence="2">Uncharacterized protein</fullName>
    </submittedName>
</protein>
<feature type="transmembrane region" description="Helical" evidence="1">
    <location>
        <begin position="7"/>
        <end position="26"/>
    </location>
</feature>
<keyword evidence="1" id="KW-1133">Transmembrane helix</keyword>
<keyword evidence="1" id="KW-0812">Transmembrane</keyword>